<dbReference type="Proteomes" id="UP000269198">
    <property type="component" value="Unassembled WGS sequence"/>
</dbReference>
<organism evidence="2 3">
    <name type="scientific">Halostreptopolyspora alba</name>
    <dbReference type="NCBI Taxonomy" id="2487137"/>
    <lineage>
        <taxon>Bacteria</taxon>
        <taxon>Bacillati</taxon>
        <taxon>Actinomycetota</taxon>
        <taxon>Actinomycetes</taxon>
        <taxon>Streptosporangiales</taxon>
        <taxon>Nocardiopsidaceae</taxon>
        <taxon>Halostreptopolyspora</taxon>
    </lineage>
</organism>
<feature type="transmembrane region" description="Helical" evidence="1">
    <location>
        <begin position="70"/>
        <end position="96"/>
    </location>
</feature>
<proteinExistence type="predicted"/>
<keyword evidence="1" id="KW-0472">Membrane</keyword>
<evidence type="ECO:0000256" key="1">
    <source>
        <dbReference type="SAM" id="Phobius"/>
    </source>
</evidence>
<dbReference type="Pfam" id="PF20064">
    <property type="entry name" value="DUF6463"/>
    <property type="match status" value="1"/>
</dbReference>
<protein>
    <submittedName>
        <fullName evidence="2">Uncharacterized protein</fullName>
    </submittedName>
</protein>
<evidence type="ECO:0000313" key="2">
    <source>
        <dbReference type="EMBL" id="RNL83451.1"/>
    </source>
</evidence>
<name>A0A3N0E6H4_9ACTN</name>
<dbReference type="AlphaFoldDB" id="A0A3N0E6H4"/>
<gene>
    <name evidence="2" type="ORF">EFW17_15715</name>
</gene>
<accession>A0A3N0E6H4</accession>
<keyword evidence="1" id="KW-1133">Transmembrane helix</keyword>
<keyword evidence="3" id="KW-1185">Reference proteome</keyword>
<keyword evidence="1" id="KW-0812">Transmembrane</keyword>
<dbReference type="OrthoDB" id="5122281at2"/>
<sequence>MVGIGVLHTAFFLPHPYWRSWLSGDLWGGGGDPESVAVFWALPGGFVVVLVVLGLLVARLGRGGQTVPGYTGWVLGAWALVCVLLIGPSGFLLGLVPAGLLVTATMRARRESAAERE</sequence>
<feature type="transmembrane region" description="Helical" evidence="1">
    <location>
        <begin position="37"/>
        <end position="58"/>
    </location>
</feature>
<dbReference type="EMBL" id="RJMB01000016">
    <property type="protein sequence ID" value="RNL83451.1"/>
    <property type="molecule type" value="Genomic_DNA"/>
</dbReference>
<dbReference type="InterPro" id="IPR045590">
    <property type="entry name" value="DUF6463"/>
</dbReference>
<reference evidence="2 3" key="1">
    <citation type="submission" date="2018-11" db="EMBL/GenBank/DDBJ databases">
        <title>The genome draft of YIM 96095.</title>
        <authorList>
            <person name="Tang S.-K."/>
            <person name="Chunyu W.-X."/>
            <person name="Feng Y.-Z."/>
        </authorList>
    </citation>
    <scope>NUCLEOTIDE SEQUENCE [LARGE SCALE GENOMIC DNA]</scope>
    <source>
        <strain evidence="2 3">YIM 96095</strain>
    </source>
</reference>
<evidence type="ECO:0000313" key="3">
    <source>
        <dbReference type="Proteomes" id="UP000269198"/>
    </source>
</evidence>
<comment type="caution">
    <text evidence="2">The sequence shown here is derived from an EMBL/GenBank/DDBJ whole genome shotgun (WGS) entry which is preliminary data.</text>
</comment>